<reference evidence="1 2" key="1">
    <citation type="submission" date="2021-03" db="EMBL/GenBank/DDBJ databases">
        <title>Genomic Encyclopedia of Type Strains, Phase IV (KMG-IV): sequencing the most valuable type-strain genomes for metagenomic binning, comparative biology and taxonomic classification.</title>
        <authorList>
            <person name="Goeker M."/>
        </authorList>
    </citation>
    <scope>NUCLEOTIDE SEQUENCE [LARGE SCALE GENOMIC DNA]</scope>
    <source>
        <strain evidence="1 2">DSM 26427</strain>
    </source>
</reference>
<dbReference type="EMBL" id="JAGGJV010000002">
    <property type="protein sequence ID" value="MBP1858163.1"/>
    <property type="molecule type" value="Genomic_DNA"/>
</dbReference>
<proteinExistence type="predicted"/>
<evidence type="ECO:0000313" key="2">
    <source>
        <dbReference type="Proteomes" id="UP000823786"/>
    </source>
</evidence>
<name>A0ABS4EJP9_9HYPH</name>
<dbReference type="RefSeq" id="WP_209850276.1">
    <property type="nucleotide sequence ID" value="NZ_JAGGJV010000002.1"/>
</dbReference>
<comment type="caution">
    <text evidence="1">The sequence shown here is derived from an EMBL/GenBank/DDBJ whole genome shotgun (WGS) entry which is preliminary data.</text>
</comment>
<accession>A0ABS4EJP9</accession>
<gene>
    <name evidence="1" type="ORF">J2Z75_001659</name>
</gene>
<evidence type="ECO:0000313" key="1">
    <source>
        <dbReference type="EMBL" id="MBP1858163.1"/>
    </source>
</evidence>
<protein>
    <recommendedName>
        <fullName evidence="3">IS256 family transposase</fullName>
    </recommendedName>
</protein>
<sequence length="53" mass="5944">MSNTVEYFANSQDAAIALFLQDDNGDKLTDILVDALDEAFRILNEELVTRPLN</sequence>
<dbReference type="Proteomes" id="UP000823786">
    <property type="component" value="Unassembled WGS sequence"/>
</dbReference>
<organism evidence="1 2">
    <name type="scientific">Rhizobium herbae</name>
    <dbReference type="NCBI Taxonomy" id="508661"/>
    <lineage>
        <taxon>Bacteria</taxon>
        <taxon>Pseudomonadati</taxon>
        <taxon>Pseudomonadota</taxon>
        <taxon>Alphaproteobacteria</taxon>
        <taxon>Hyphomicrobiales</taxon>
        <taxon>Rhizobiaceae</taxon>
        <taxon>Rhizobium/Agrobacterium group</taxon>
        <taxon>Rhizobium</taxon>
    </lineage>
</organism>
<keyword evidence="2" id="KW-1185">Reference proteome</keyword>
<evidence type="ECO:0008006" key="3">
    <source>
        <dbReference type="Google" id="ProtNLM"/>
    </source>
</evidence>